<dbReference type="GO" id="GO:0006729">
    <property type="term" value="P:tetrahydrobiopterin biosynthetic process"/>
    <property type="evidence" value="ECO:0007669"/>
    <property type="project" value="InterPro"/>
</dbReference>
<dbReference type="GO" id="GO:0008124">
    <property type="term" value="F:4-alpha-hydroxytetrahydrobiopterin dehydratase activity"/>
    <property type="evidence" value="ECO:0007669"/>
    <property type="project" value="UniProtKB-EC"/>
</dbReference>
<evidence type="ECO:0000256" key="5">
    <source>
        <dbReference type="ARBA" id="ARBA00030497"/>
    </source>
</evidence>
<dbReference type="PANTHER" id="PTHR12599:SF0">
    <property type="entry name" value="PTERIN-4-ALPHA-CARBINOLAMINE DEHYDRATASE"/>
    <property type="match status" value="1"/>
</dbReference>
<evidence type="ECO:0000313" key="6">
    <source>
        <dbReference type="EMBL" id="KPI85523.1"/>
    </source>
</evidence>
<dbReference type="InterPro" id="IPR001533">
    <property type="entry name" value="Pterin_deHydtase"/>
</dbReference>
<dbReference type="OrthoDB" id="277398at2759"/>
<evidence type="ECO:0000256" key="3">
    <source>
        <dbReference type="ARBA" id="ARBA00013252"/>
    </source>
</evidence>
<accession>A0A0N1HV76</accession>
<gene>
    <name evidence="6" type="ORF">ABL78_5404</name>
</gene>
<dbReference type="SUPFAM" id="SSF55248">
    <property type="entry name" value="PCD-like"/>
    <property type="match status" value="1"/>
</dbReference>
<dbReference type="PANTHER" id="PTHR12599">
    <property type="entry name" value="PTERIN-4-ALPHA-CARBINOLAMINE DEHYDRATASE"/>
    <property type="match status" value="1"/>
</dbReference>
<dbReference type="EC" id="4.2.1.96" evidence="3"/>
<evidence type="ECO:0000256" key="4">
    <source>
        <dbReference type="ARBA" id="ARBA00023239"/>
    </source>
</evidence>
<name>A0A0N1HV76_LEPSE</name>
<evidence type="ECO:0000256" key="2">
    <source>
        <dbReference type="ARBA" id="ARBA00006472"/>
    </source>
</evidence>
<dbReference type="Pfam" id="PF01329">
    <property type="entry name" value="Pterin_4a"/>
    <property type="match status" value="1"/>
</dbReference>
<evidence type="ECO:0000256" key="1">
    <source>
        <dbReference type="ARBA" id="ARBA00001554"/>
    </source>
</evidence>
<dbReference type="Proteomes" id="UP000038009">
    <property type="component" value="Unassembled WGS sequence"/>
</dbReference>
<comment type="catalytic activity">
    <reaction evidence="1">
        <text>(4aS,6R)-4a-hydroxy-L-erythro-5,6,7,8-tetrahydrobiopterin = (6R)-L-erythro-6,7-dihydrobiopterin + H2O</text>
        <dbReference type="Rhea" id="RHEA:11920"/>
        <dbReference type="ChEBI" id="CHEBI:15377"/>
        <dbReference type="ChEBI" id="CHEBI:15642"/>
        <dbReference type="ChEBI" id="CHEBI:43120"/>
        <dbReference type="EC" id="4.2.1.96"/>
    </reaction>
</comment>
<sequence>MFRTVPHFAPRAMPIFAITQALQSLPGWRVDGNTSDVIQCDYVFPDFLAAMRFMNAMAPVCEKMQHHPCWENVYNRISVKLCTHDAGNKVTEKDVELAKAMNEAYARMEVRK</sequence>
<keyword evidence="7" id="KW-1185">Reference proteome</keyword>
<dbReference type="Gene3D" id="3.30.1360.20">
    <property type="entry name" value="Transcriptional coactivator/pterin dehydratase"/>
    <property type="match status" value="1"/>
</dbReference>
<proteinExistence type="inferred from homology"/>
<dbReference type="OMA" id="WAEKWNH"/>
<protein>
    <recommendedName>
        <fullName evidence="3">4a-hydroxytetrahydrobiopterin dehydratase</fullName>
        <ecNumber evidence="3">4.2.1.96</ecNumber>
    </recommendedName>
    <alternativeName>
        <fullName evidence="5">4-alpha-hydroxy-tetrahydropterin dehydratase</fullName>
    </alternativeName>
</protein>
<organism evidence="6 7">
    <name type="scientific">Leptomonas seymouri</name>
    <dbReference type="NCBI Taxonomy" id="5684"/>
    <lineage>
        <taxon>Eukaryota</taxon>
        <taxon>Discoba</taxon>
        <taxon>Euglenozoa</taxon>
        <taxon>Kinetoplastea</taxon>
        <taxon>Metakinetoplastina</taxon>
        <taxon>Trypanosomatida</taxon>
        <taxon>Trypanosomatidae</taxon>
        <taxon>Leishmaniinae</taxon>
        <taxon>Leptomonas</taxon>
    </lineage>
</organism>
<keyword evidence="4" id="KW-0456">Lyase</keyword>
<comment type="caution">
    <text evidence="6">The sequence shown here is derived from an EMBL/GenBank/DDBJ whole genome shotgun (WGS) entry which is preliminary data.</text>
</comment>
<reference evidence="6 7" key="1">
    <citation type="journal article" date="2015" name="PLoS Pathog.">
        <title>Leptomonas seymouri: Adaptations to the Dixenous Life Cycle Analyzed by Genome Sequencing, Transcriptome Profiling and Co-infection with Leishmania donovani.</title>
        <authorList>
            <person name="Kraeva N."/>
            <person name="Butenko A."/>
            <person name="Hlavacova J."/>
            <person name="Kostygov A."/>
            <person name="Myskova J."/>
            <person name="Grybchuk D."/>
            <person name="Lestinova T."/>
            <person name="Votypka J."/>
            <person name="Volf P."/>
            <person name="Opperdoes F."/>
            <person name="Flegontov P."/>
            <person name="Lukes J."/>
            <person name="Yurchenko V."/>
        </authorList>
    </citation>
    <scope>NUCLEOTIDE SEQUENCE [LARGE SCALE GENOMIC DNA]</scope>
    <source>
        <strain evidence="6 7">ATCC 30220</strain>
    </source>
</reference>
<dbReference type="InterPro" id="IPR036428">
    <property type="entry name" value="PCD_sf"/>
</dbReference>
<comment type="similarity">
    <text evidence="2">Belongs to the pterin-4-alpha-carbinolamine dehydratase family.</text>
</comment>
<dbReference type="EMBL" id="LJSK01000182">
    <property type="protein sequence ID" value="KPI85523.1"/>
    <property type="molecule type" value="Genomic_DNA"/>
</dbReference>
<dbReference type="VEuPathDB" id="TriTrypDB:Lsey_0182_0040"/>
<evidence type="ECO:0000313" key="7">
    <source>
        <dbReference type="Proteomes" id="UP000038009"/>
    </source>
</evidence>
<dbReference type="AlphaFoldDB" id="A0A0N1HV76"/>